<dbReference type="OrthoDB" id="4775046at2"/>
<dbReference type="STRING" id="137265.SAMN05421684_8302"/>
<dbReference type="RefSeq" id="WP_090804615.1">
    <property type="nucleotide sequence ID" value="NZ_BOND01000013.1"/>
</dbReference>
<organism evidence="3 4">
    <name type="scientific">Asanoa ishikariensis</name>
    <dbReference type="NCBI Taxonomy" id="137265"/>
    <lineage>
        <taxon>Bacteria</taxon>
        <taxon>Bacillati</taxon>
        <taxon>Actinomycetota</taxon>
        <taxon>Actinomycetes</taxon>
        <taxon>Micromonosporales</taxon>
        <taxon>Micromonosporaceae</taxon>
        <taxon>Asanoa</taxon>
    </lineage>
</organism>
<dbReference type="AlphaFoldDB" id="A0A1H3UYA0"/>
<protein>
    <recommendedName>
        <fullName evidence="2">DUF6458 domain-containing protein</fullName>
    </recommendedName>
</protein>
<gene>
    <name evidence="3" type="ORF">SAMN05421684_8302</name>
</gene>
<evidence type="ECO:0000313" key="4">
    <source>
        <dbReference type="Proteomes" id="UP000199632"/>
    </source>
</evidence>
<reference evidence="4" key="1">
    <citation type="submission" date="2016-10" db="EMBL/GenBank/DDBJ databases">
        <authorList>
            <person name="Varghese N."/>
            <person name="Submissions S."/>
        </authorList>
    </citation>
    <scope>NUCLEOTIDE SEQUENCE [LARGE SCALE GENOMIC DNA]</scope>
    <source>
        <strain evidence="4">DSM 44718</strain>
    </source>
</reference>
<keyword evidence="1" id="KW-0812">Transmembrane</keyword>
<feature type="transmembrane region" description="Helical" evidence="1">
    <location>
        <begin position="32"/>
        <end position="51"/>
    </location>
</feature>
<feature type="domain" description="DUF6458" evidence="2">
    <location>
        <begin position="1"/>
        <end position="59"/>
    </location>
</feature>
<dbReference type="Proteomes" id="UP000199632">
    <property type="component" value="Unassembled WGS sequence"/>
</dbReference>
<dbReference type="Pfam" id="PF20059">
    <property type="entry name" value="DUF6458"/>
    <property type="match status" value="1"/>
</dbReference>
<evidence type="ECO:0000256" key="1">
    <source>
        <dbReference type="SAM" id="Phobius"/>
    </source>
</evidence>
<dbReference type="InterPro" id="IPR045597">
    <property type="entry name" value="DUF6458"/>
</dbReference>
<feature type="transmembrane region" description="Helical" evidence="1">
    <location>
        <begin position="7"/>
        <end position="26"/>
    </location>
</feature>
<keyword evidence="4" id="KW-1185">Reference proteome</keyword>
<evidence type="ECO:0000313" key="3">
    <source>
        <dbReference type="EMBL" id="SDZ66789.1"/>
    </source>
</evidence>
<keyword evidence="1" id="KW-1133">Transmembrane helix</keyword>
<accession>A0A1H3UYA0</accession>
<evidence type="ECO:0000259" key="2">
    <source>
        <dbReference type="Pfam" id="PF20059"/>
    </source>
</evidence>
<dbReference type="EMBL" id="FNQB01000006">
    <property type="protein sequence ID" value="SDZ66789.1"/>
    <property type="molecule type" value="Genomic_DNA"/>
</dbReference>
<keyword evidence="1" id="KW-0472">Membrane</keyword>
<proteinExistence type="predicted"/>
<name>A0A1H3UYA0_9ACTN</name>
<sequence length="92" mass="10238">MGIGGSIFLIAVGAIFTFALDVNVGWLDLDVVGWVLMLAGVVGLVLTMWLWQSRKRTTVVRDTRAVPPTAPLPPAQGRVEEYHEVRRDDRTY</sequence>